<reference evidence="1" key="1">
    <citation type="submission" date="2022-02" db="EMBL/GenBank/DDBJ databases">
        <title>Plant Genome Project.</title>
        <authorList>
            <person name="Zhang R.-G."/>
        </authorList>
    </citation>
    <scope>NUCLEOTIDE SEQUENCE</scope>
    <source>
        <strain evidence="1">AT1</strain>
    </source>
</reference>
<organism evidence="1 2">
    <name type="scientific">Rhododendron molle</name>
    <name type="common">Chinese azalea</name>
    <name type="synonym">Azalea mollis</name>
    <dbReference type="NCBI Taxonomy" id="49168"/>
    <lineage>
        <taxon>Eukaryota</taxon>
        <taxon>Viridiplantae</taxon>
        <taxon>Streptophyta</taxon>
        <taxon>Embryophyta</taxon>
        <taxon>Tracheophyta</taxon>
        <taxon>Spermatophyta</taxon>
        <taxon>Magnoliopsida</taxon>
        <taxon>eudicotyledons</taxon>
        <taxon>Gunneridae</taxon>
        <taxon>Pentapetalae</taxon>
        <taxon>asterids</taxon>
        <taxon>Ericales</taxon>
        <taxon>Ericaceae</taxon>
        <taxon>Ericoideae</taxon>
        <taxon>Rhodoreae</taxon>
        <taxon>Rhododendron</taxon>
    </lineage>
</organism>
<protein>
    <submittedName>
        <fullName evidence="1">Uncharacterized protein</fullName>
    </submittedName>
</protein>
<evidence type="ECO:0000313" key="1">
    <source>
        <dbReference type="EMBL" id="KAI8568387.1"/>
    </source>
</evidence>
<proteinExistence type="predicted"/>
<accession>A0ACC0PRL7</accession>
<comment type="caution">
    <text evidence="1">The sequence shown here is derived from an EMBL/GenBank/DDBJ whole genome shotgun (WGS) entry which is preliminary data.</text>
</comment>
<dbReference type="Proteomes" id="UP001062846">
    <property type="component" value="Chromosome 2"/>
</dbReference>
<gene>
    <name evidence="1" type="ORF">RHMOL_Rhmol02G0194800</name>
</gene>
<name>A0ACC0PRL7_RHOML</name>
<sequence>MRNPIPTLGARKVTKENRVVLPPKTRRPQGRPKVQRIRSKGEKVRQIRRGRCGTLGNHNRKRCKEPIE</sequence>
<keyword evidence="2" id="KW-1185">Reference proteome</keyword>
<dbReference type="EMBL" id="CM046389">
    <property type="protein sequence ID" value="KAI8568387.1"/>
    <property type="molecule type" value="Genomic_DNA"/>
</dbReference>
<evidence type="ECO:0000313" key="2">
    <source>
        <dbReference type="Proteomes" id="UP001062846"/>
    </source>
</evidence>